<reference evidence="1 2" key="1">
    <citation type="submission" date="2021-03" db="EMBL/GenBank/DDBJ databases">
        <title>Oceanisphaera sp. nov., isolated from the intestine.</title>
        <authorList>
            <person name="Zhao L.-H."/>
            <person name="Shi L.-F."/>
        </authorList>
    </citation>
    <scope>NUCLEOTIDE SEQUENCE [LARGE SCALE GENOMIC DNA]</scope>
    <source>
        <strain evidence="1 2">DM8</strain>
    </source>
</reference>
<sequence length="233" mass="26355">MEIGDINIKLLETGANVRFGLTLAIYAELADALFPNAPVNVVAVEEYLAEHNIKISRRRLYELNQYRACVNADWFREALLRDEIKVLQQATANDSATSSAHLNTNNRQLIIASKIASAVDLRLSEGEYCPYIVNTSSIKRKDPRGATIAFALLLAIPIFNYGRQRKQQQSILDQAQTWPEPILTDTLEHFIIELARNIGYSSAWALTSGIRIFHEDYIEPWISKDYCTLLGIK</sequence>
<organism evidence="1 2">
    <name type="scientific">Oceanisphaera pacifica</name>
    <dbReference type="NCBI Taxonomy" id="2818389"/>
    <lineage>
        <taxon>Bacteria</taxon>
        <taxon>Pseudomonadati</taxon>
        <taxon>Pseudomonadota</taxon>
        <taxon>Gammaproteobacteria</taxon>
        <taxon>Aeromonadales</taxon>
        <taxon>Aeromonadaceae</taxon>
        <taxon>Oceanisphaera</taxon>
    </lineage>
</organism>
<evidence type="ECO:0000313" key="1">
    <source>
        <dbReference type="EMBL" id="MBO1520427.1"/>
    </source>
</evidence>
<dbReference type="RefSeq" id="WP_208006308.1">
    <property type="nucleotide sequence ID" value="NZ_JAGDFX010000016.1"/>
</dbReference>
<protein>
    <submittedName>
        <fullName evidence="1">Uncharacterized protein</fullName>
    </submittedName>
</protein>
<accession>A0ABS3NJD7</accession>
<evidence type="ECO:0000313" key="2">
    <source>
        <dbReference type="Proteomes" id="UP000664882"/>
    </source>
</evidence>
<keyword evidence="2" id="KW-1185">Reference proteome</keyword>
<dbReference type="Proteomes" id="UP000664882">
    <property type="component" value="Unassembled WGS sequence"/>
</dbReference>
<comment type="caution">
    <text evidence="1">The sequence shown here is derived from an EMBL/GenBank/DDBJ whole genome shotgun (WGS) entry which is preliminary data.</text>
</comment>
<name>A0ABS3NJD7_9GAMM</name>
<proteinExistence type="predicted"/>
<dbReference type="EMBL" id="JAGDFX010000016">
    <property type="protein sequence ID" value="MBO1520427.1"/>
    <property type="molecule type" value="Genomic_DNA"/>
</dbReference>
<gene>
    <name evidence="1" type="ORF">J3U76_12435</name>
</gene>